<name>A0AAD9F8L7_DISEL</name>
<dbReference type="EMBL" id="JASDAP010000013">
    <property type="protein sequence ID" value="KAK1893122.1"/>
    <property type="molecule type" value="Genomic_DNA"/>
</dbReference>
<keyword evidence="3" id="KW-1185">Reference proteome</keyword>
<evidence type="ECO:0000313" key="3">
    <source>
        <dbReference type="Proteomes" id="UP001228049"/>
    </source>
</evidence>
<evidence type="ECO:0000256" key="1">
    <source>
        <dbReference type="SAM" id="MobiDB-lite"/>
    </source>
</evidence>
<organism evidence="2 3">
    <name type="scientific">Dissostichus eleginoides</name>
    <name type="common">Patagonian toothfish</name>
    <name type="synonym">Dissostichus amissus</name>
    <dbReference type="NCBI Taxonomy" id="100907"/>
    <lineage>
        <taxon>Eukaryota</taxon>
        <taxon>Metazoa</taxon>
        <taxon>Chordata</taxon>
        <taxon>Craniata</taxon>
        <taxon>Vertebrata</taxon>
        <taxon>Euteleostomi</taxon>
        <taxon>Actinopterygii</taxon>
        <taxon>Neopterygii</taxon>
        <taxon>Teleostei</taxon>
        <taxon>Neoteleostei</taxon>
        <taxon>Acanthomorphata</taxon>
        <taxon>Eupercaria</taxon>
        <taxon>Perciformes</taxon>
        <taxon>Notothenioidei</taxon>
        <taxon>Nototheniidae</taxon>
        <taxon>Dissostichus</taxon>
    </lineage>
</organism>
<evidence type="ECO:0000313" key="2">
    <source>
        <dbReference type="EMBL" id="KAK1893122.1"/>
    </source>
</evidence>
<dbReference type="Proteomes" id="UP001228049">
    <property type="component" value="Unassembled WGS sequence"/>
</dbReference>
<comment type="caution">
    <text evidence="2">The sequence shown here is derived from an EMBL/GenBank/DDBJ whole genome shotgun (WGS) entry which is preliminary data.</text>
</comment>
<feature type="non-terminal residue" evidence="2">
    <location>
        <position position="1"/>
    </location>
</feature>
<proteinExistence type="predicted"/>
<feature type="region of interest" description="Disordered" evidence="1">
    <location>
        <begin position="15"/>
        <end position="52"/>
    </location>
</feature>
<sequence>PLIGTHLKERWRHSSEFPSFEAADPALPREQRNRGGGEEPRSPSSRHPEVSCGPNCPIVLCTIRAPMTPSFMHSLCSLPVLLQALVFMYNLSRFESGALIRCIFSGMRMCRVVRESLGSAGWKWAYMPNIRHPRWKAGPFV</sequence>
<protein>
    <submittedName>
        <fullName evidence="2">Lysine-specific demethylase 6B</fullName>
    </submittedName>
</protein>
<gene>
    <name evidence="2" type="ORF">KUDE01_008192</name>
</gene>
<feature type="compositionally biased region" description="Basic and acidic residues" evidence="1">
    <location>
        <begin position="27"/>
        <end position="49"/>
    </location>
</feature>
<dbReference type="AlphaFoldDB" id="A0AAD9F8L7"/>
<reference evidence="2" key="1">
    <citation type="submission" date="2023-04" db="EMBL/GenBank/DDBJ databases">
        <title>Chromosome-level genome of Chaenocephalus aceratus.</title>
        <authorList>
            <person name="Park H."/>
        </authorList>
    </citation>
    <scope>NUCLEOTIDE SEQUENCE</scope>
    <source>
        <strain evidence="2">DE</strain>
        <tissue evidence="2">Muscle</tissue>
    </source>
</reference>
<feature type="non-terminal residue" evidence="2">
    <location>
        <position position="141"/>
    </location>
</feature>
<accession>A0AAD9F8L7</accession>